<feature type="transmembrane region" description="Helical" evidence="1">
    <location>
        <begin position="29"/>
        <end position="51"/>
    </location>
</feature>
<dbReference type="RefSeq" id="WP_281488832.1">
    <property type="nucleotide sequence ID" value="NZ_JASATX010000003.1"/>
</dbReference>
<organism evidence="3 4">
    <name type="scientific">Ruicaihuangia caeni</name>
    <dbReference type="NCBI Taxonomy" id="3042517"/>
    <lineage>
        <taxon>Bacteria</taxon>
        <taxon>Bacillati</taxon>
        <taxon>Actinomycetota</taxon>
        <taxon>Actinomycetes</taxon>
        <taxon>Micrococcales</taxon>
        <taxon>Microbacteriaceae</taxon>
        <taxon>Ruicaihuangia</taxon>
    </lineage>
</organism>
<evidence type="ECO:0000313" key="4">
    <source>
        <dbReference type="Proteomes" id="UP001321506"/>
    </source>
</evidence>
<dbReference type="Pfam" id="PF09990">
    <property type="entry name" value="DUF2231"/>
    <property type="match status" value="1"/>
</dbReference>
<keyword evidence="1" id="KW-1133">Transmembrane helix</keyword>
<comment type="caution">
    <text evidence="3">The sequence shown here is derived from an EMBL/GenBank/DDBJ whole genome shotgun (WGS) entry which is preliminary data.</text>
</comment>
<gene>
    <name evidence="3" type="ORF">QF206_08745</name>
</gene>
<name>A0AAW6TDA6_9MICO</name>
<dbReference type="Proteomes" id="UP001321506">
    <property type="component" value="Unassembled WGS sequence"/>
</dbReference>
<feature type="domain" description="DUF2231" evidence="2">
    <location>
        <begin position="23"/>
        <end position="159"/>
    </location>
</feature>
<evidence type="ECO:0000259" key="2">
    <source>
        <dbReference type="Pfam" id="PF09990"/>
    </source>
</evidence>
<reference evidence="3 4" key="1">
    <citation type="submission" date="2023-04" db="EMBL/GenBank/DDBJ databases">
        <title>Klugiella caeni sp. nov. isolated from the sludge of biochemical tank.</title>
        <authorList>
            <person name="Geng K."/>
        </authorList>
    </citation>
    <scope>NUCLEOTIDE SEQUENCE [LARGE SCALE GENOMIC DNA]</scope>
    <source>
        <strain evidence="3 4">YN-L-19</strain>
    </source>
</reference>
<keyword evidence="1" id="KW-0472">Membrane</keyword>
<keyword evidence="1" id="KW-0812">Transmembrane</keyword>
<feature type="transmembrane region" description="Helical" evidence="1">
    <location>
        <begin position="125"/>
        <end position="147"/>
    </location>
</feature>
<keyword evidence="4" id="KW-1185">Reference proteome</keyword>
<dbReference type="AlphaFoldDB" id="A0AAW6TDA6"/>
<dbReference type="EMBL" id="JASATX010000003">
    <property type="protein sequence ID" value="MDI2099047.1"/>
    <property type="molecule type" value="Genomic_DNA"/>
</dbReference>
<feature type="transmembrane region" description="Helical" evidence="1">
    <location>
        <begin position="97"/>
        <end position="119"/>
    </location>
</feature>
<sequence>METNATPLQQAKRPRTALAGPYGHPFHPILVTIPIGAWISSLIFALFALFGDDDEVWVQGSQLLIAIGVIMAVVAAIFGLMDLSVIPSGTPAKRTAFTHMALNLTVVALFAVAYIIQAVSGVDDLNIASFVLVILGLAILTVSGWLGGKLAYHYGVRVAAEETQVEGYR</sequence>
<dbReference type="InterPro" id="IPR019251">
    <property type="entry name" value="DUF2231_TM"/>
</dbReference>
<evidence type="ECO:0000256" key="1">
    <source>
        <dbReference type="SAM" id="Phobius"/>
    </source>
</evidence>
<proteinExistence type="predicted"/>
<accession>A0AAW6TDA6</accession>
<evidence type="ECO:0000313" key="3">
    <source>
        <dbReference type="EMBL" id="MDI2099047.1"/>
    </source>
</evidence>
<feature type="transmembrane region" description="Helical" evidence="1">
    <location>
        <begin position="63"/>
        <end position="85"/>
    </location>
</feature>
<protein>
    <submittedName>
        <fullName evidence="3">DUF2231 domain-containing protein</fullName>
    </submittedName>
</protein>